<evidence type="ECO:0000259" key="7">
    <source>
        <dbReference type="PROSITE" id="PS51192"/>
    </source>
</evidence>
<feature type="domain" description="Helicase ATP-binding" evidence="7">
    <location>
        <begin position="116"/>
        <end position="288"/>
    </location>
</feature>
<dbReference type="PROSITE" id="PS51194">
    <property type="entry name" value="HELICASE_CTER"/>
    <property type="match status" value="1"/>
</dbReference>
<dbReference type="InterPro" id="IPR027417">
    <property type="entry name" value="P-loop_NTPase"/>
</dbReference>
<feature type="region of interest" description="Disordered" evidence="6">
    <location>
        <begin position="407"/>
        <end position="439"/>
    </location>
</feature>
<dbReference type="PROSITE" id="PS51192">
    <property type="entry name" value="HELICASE_ATP_BIND_1"/>
    <property type="match status" value="1"/>
</dbReference>
<protein>
    <submittedName>
        <fullName evidence="9">Superfamily II DNA/RNA helicases, SNF2 family</fullName>
    </submittedName>
</protein>
<dbReference type="AlphaFoldDB" id="A0A6J4LPW5"/>
<dbReference type="GO" id="GO:0004386">
    <property type="term" value="F:helicase activity"/>
    <property type="evidence" value="ECO:0007669"/>
    <property type="project" value="UniProtKB-KW"/>
</dbReference>
<dbReference type="InterPro" id="IPR014001">
    <property type="entry name" value="Helicase_ATP-bd"/>
</dbReference>
<dbReference type="CDD" id="cd18793">
    <property type="entry name" value="SF2_C_SNF"/>
    <property type="match status" value="1"/>
</dbReference>
<reference evidence="9" key="1">
    <citation type="submission" date="2020-02" db="EMBL/GenBank/DDBJ databases">
        <authorList>
            <person name="Meier V. D."/>
        </authorList>
    </citation>
    <scope>NUCLEOTIDE SEQUENCE</scope>
    <source>
        <strain evidence="9">AVDCRST_MAG93</strain>
    </source>
</reference>
<dbReference type="InterPro" id="IPR057342">
    <property type="entry name" value="DEXDc_RapA"/>
</dbReference>
<dbReference type="PANTHER" id="PTHR45766">
    <property type="entry name" value="DNA ANNEALING HELICASE AND ENDONUCLEASE ZRANB3 FAMILY MEMBER"/>
    <property type="match status" value="1"/>
</dbReference>
<evidence type="ECO:0000256" key="6">
    <source>
        <dbReference type="SAM" id="MobiDB-lite"/>
    </source>
</evidence>
<evidence type="ECO:0000313" key="9">
    <source>
        <dbReference type="EMBL" id="CAA9338054.1"/>
    </source>
</evidence>
<dbReference type="InterPro" id="IPR049730">
    <property type="entry name" value="SNF2/RAD54-like_C"/>
</dbReference>
<keyword evidence="5" id="KW-0175">Coiled coil</keyword>
<keyword evidence="2" id="KW-0378">Hydrolase</keyword>
<gene>
    <name evidence="9" type="ORF">AVDCRST_MAG93-6501</name>
</gene>
<dbReference type="EMBL" id="CADCTR010002192">
    <property type="protein sequence ID" value="CAA9338054.1"/>
    <property type="molecule type" value="Genomic_DNA"/>
</dbReference>
<dbReference type="SUPFAM" id="SSF52540">
    <property type="entry name" value="P-loop containing nucleoside triphosphate hydrolases"/>
    <property type="match status" value="2"/>
</dbReference>
<dbReference type="Pfam" id="PF00271">
    <property type="entry name" value="Helicase_C"/>
    <property type="match status" value="1"/>
</dbReference>
<feature type="non-terminal residue" evidence="9">
    <location>
        <position position="576"/>
    </location>
</feature>
<proteinExistence type="predicted"/>
<accession>A0A6J4LPW5</accession>
<name>A0A6J4LPW5_9CHLR</name>
<dbReference type="CDD" id="cd18011">
    <property type="entry name" value="DEXDc_RapA"/>
    <property type="match status" value="1"/>
</dbReference>
<dbReference type="GO" id="GO:0005524">
    <property type="term" value="F:ATP binding"/>
    <property type="evidence" value="ECO:0007669"/>
    <property type="project" value="UniProtKB-KW"/>
</dbReference>
<dbReference type="InterPro" id="IPR000330">
    <property type="entry name" value="SNF2_N"/>
</dbReference>
<evidence type="ECO:0000259" key="8">
    <source>
        <dbReference type="PROSITE" id="PS51194"/>
    </source>
</evidence>
<evidence type="ECO:0000256" key="4">
    <source>
        <dbReference type="ARBA" id="ARBA00022840"/>
    </source>
</evidence>
<evidence type="ECO:0000256" key="3">
    <source>
        <dbReference type="ARBA" id="ARBA00022806"/>
    </source>
</evidence>
<dbReference type="InterPro" id="IPR001650">
    <property type="entry name" value="Helicase_C-like"/>
</dbReference>
<dbReference type="Gene3D" id="3.40.50.10810">
    <property type="entry name" value="Tandem AAA-ATPase domain"/>
    <property type="match status" value="1"/>
</dbReference>
<keyword evidence="4" id="KW-0067">ATP-binding</keyword>
<dbReference type="Pfam" id="PF00176">
    <property type="entry name" value="SNF2-rel_dom"/>
    <property type="match status" value="1"/>
</dbReference>
<dbReference type="PANTHER" id="PTHR45766:SF6">
    <property type="entry name" value="SWI_SNF-RELATED MATRIX-ASSOCIATED ACTIN-DEPENDENT REGULATOR OF CHROMATIN SUBFAMILY A-LIKE PROTEIN 1"/>
    <property type="match status" value="1"/>
</dbReference>
<keyword evidence="3 9" id="KW-0347">Helicase</keyword>
<sequence>MTRLEELTKGTVVEGIEYGGPVTVVGVEWSGDDALELVYKNASGGVDNILLYRYNEPQIKLVSSTDGWTFRGDGELFRLVNEAHRLSLAHLFDPYQAVHSSVIEPLPHQISAVYEKMLPRQPLRFLLADDPGAGKTIMAGLLMKELFARGNLERCLVCCPGSLTEQWQDELYQKFGLRFEMVARQQIEESPSGNPYAEKDFVIARLDHMSRSDSVQEKLKQTEWDLIVVDEAHKMSASYSGGEISETKRYRLGRLLSGLSRHFLLLTATPHNGKDEDFQLFLRLLDSDRFEGRFRKRTRRPNVEGLMRRTIKEELRRFDGTYLFPPREAFTVTYQLSPAEERLYEEVTDYVREEFNRAESLKSGRVRTVGFALTVLQRRLASSPEAIYRSLVRRRERLQAKLEDESKKVRQAAEVGQEPELNSLTRKLQDTDEARSDEVEEAEEQVLDLATAALTLAELEEEIRTLRRLERIAAAVRESGRDRKWEELSNLLRDNPQMFDDEGHRRKIIIFTEHRDTLTYLTGRIRALLGESTRVVTVMGGMTREARRAAQTGFLESPDVSVLVATDAAGEGVNLQ</sequence>
<evidence type="ECO:0000256" key="5">
    <source>
        <dbReference type="SAM" id="Coils"/>
    </source>
</evidence>
<dbReference type="Gene3D" id="3.40.50.300">
    <property type="entry name" value="P-loop containing nucleotide triphosphate hydrolases"/>
    <property type="match status" value="1"/>
</dbReference>
<dbReference type="SMART" id="SM00487">
    <property type="entry name" value="DEXDc"/>
    <property type="match status" value="1"/>
</dbReference>
<dbReference type="GO" id="GO:0016787">
    <property type="term" value="F:hydrolase activity"/>
    <property type="evidence" value="ECO:0007669"/>
    <property type="project" value="UniProtKB-KW"/>
</dbReference>
<evidence type="ECO:0000256" key="2">
    <source>
        <dbReference type="ARBA" id="ARBA00022801"/>
    </source>
</evidence>
<organism evidence="9">
    <name type="scientific">uncultured Chloroflexia bacterium</name>
    <dbReference type="NCBI Taxonomy" id="1672391"/>
    <lineage>
        <taxon>Bacteria</taxon>
        <taxon>Bacillati</taxon>
        <taxon>Chloroflexota</taxon>
        <taxon>Chloroflexia</taxon>
        <taxon>environmental samples</taxon>
    </lineage>
</organism>
<dbReference type="InterPro" id="IPR038718">
    <property type="entry name" value="SNF2-like_sf"/>
</dbReference>
<feature type="compositionally biased region" description="Basic and acidic residues" evidence="6">
    <location>
        <begin position="427"/>
        <end position="437"/>
    </location>
</feature>
<evidence type="ECO:0000256" key="1">
    <source>
        <dbReference type="ARBA" id="ARBA00022741"/>
    </source>
</evidence>
<feature type="coiled-coil region" evidence="5">
    <location>
        <begin position="442"/>
        <end position="479"/>
    </location>
</feature>
<feature type="domain" description="Helicase C-terminal" evidence="8">
    <location>
        <begin position="494"/>
        <end position="576"/>
    </location>
</feature>
<keyword evidence="1" id="KW-0547">Nucleotide-binding</keyword>